<dbReference type="AlphaFoldDB" id="A0A9N9Z4E2"/>
<proteinExistence type="predicted"/>
<dbReference type="OrthoDB" id="626167at2759"/>
<gene>
    <name evidence="1" type="ORF">CSOL1703_00000985</name>
</gene>
<dbReference type="Gene3D" id="3.40.50.1580">
    <property type="entry name" value="Nucleoside phosphorylase domain"/>
    <property type="match status" value="1"/>
</dbReference>
<protein>
    <submittedName>
        <fullName evidence="1">Uncharacterized protein</fullName>
    </submittedName>
</protein>
<name>A0A9N9Z4E2_9HYPO</name>
<reference evidence="1" key="1">
    <citation type="submission" date="2021-10" db="EMBL/GenBank/DDBJ databases">
        <authorList>
            <person name="Piombo E."/>
        </authorList>
    </citation>
    <scope>NUCLEOTIDE SEQUENCE</scope>
</reference>
<accession>A0A9N9Z4E2</accession>
<dbReference type="InterPro" id="IPR035994">
    <property type="entry name" value="Nucleoside_phosphorylase_sf"/>
</dbReference>
<organism evidence="1 2">
    <name type="scientific">Clonostachys solani</name>
    <dbReference type="NCBI Taxonomy" id="160281"/>
    <lineage>
        <taxon>Eukaryota</taxon>
        <taxon>Fungi</taxon>
        <taxon>Dikarya</taxon>
        <taxon>Ascomycota</taxon>
        <taxon>Pezizomycotina</taxon>
        <taxon>Sordariomycetes</taxon>
        <taxon>Hypocreomycetidae</taxon>
        <taxon>Hypocreales</taxon>
        <taxon>Bionectriaceae</taxon>
        <taxon>Clonostachys</taxon>
    </lineage>
</organism>
<evidence type="ECO:0000313" key="2">
    <source>
        <dbReference type="Proteomes" id="UP000775872"/>
    </source>
</evidence>
<dbReference type="PANTHER" id="PTHR46082:SF11">
    <property type="entry name" value="AAA+ ATPASE DOMAIN-CONTAINING PROTEIN-RELATED"/>
    <property type="match status" value="1"/>
</dbReference>
<dbReference type="PANTHER" id="PTHR46082">
    <property type="entry name" value="ATP/GTP-BINDING PROTEIN-RELATED"/>
    <property type="match status" value="1"/>
</dbReference>
<sequence length="74" mass="7666">MKSSISIYCLLVGIGGGVPVETDEGMVRLGHVVVSKPTGEHSGAIQYDHGKANRGHLERTGSLMPPLAALLNAA</sequence>
<comment type="caution">
    <text evidence="1">The sequence shown here is derived from an EMBL/GenBank/DDBJ whole genome shotgun (WGS) entry which is preliminary data.</text>
</comment>
<evidence type="ECO:0000313" key="1">
    <source>
        <dbReference type="EMBL" id="CAH0049035.1"/>
    </source>
</evidence>
<dbReference type="EMBL" id="CABFOC020000035">
    <property type="protein sequence ID" value="CAH0049035.1"/>
    <property type="molecule type" value="Genomic_DNA"/>
</dbReference>
<dbReference type="Proteomes" id="UP000775872">
    <property type="component" value="Unassembled WGS sequence"/>
</dbReference>
<dbReference type="InterPro" id="IPR053137">
    <property type="entry name" value="NLR-like"/>
</dbReference>
<dbReference type="GO" id="GO:0009116">
    <property type="term" value="P:nucleoside metabolic process"/>
    <property type="evidence" value="ECO:0007669"/>
    <property type="project" value="InterPro"/>
</dbReference>
<keyword evidence="2" id="KW-1185">Reference proteome</keyword>
<dbReference type="GO" id="GO:0003824">
    <property type="term" value="F:catalytic activity"/>
    <property type="evidence" value="ECO:0007669"/>
    <property type="project" value="InterPro"/>
</dbReference>